<reference evidence="1 2" key="1">
    <citation type="submission" date="2018-10" db="EMBL/GenBank/DDBJ databases">
        <authorList>
            <person name="Li J."/>
        </authorList>
    </citation>
    <scope>NUCLEOTIDE SEQUENCE [LARGE SCALE GENOMIC DNA]</scope>
    <source>
        <strain evidence="1 2">CCTCC AB209002</strain>
    </source>
</reference>
<dbReference type="Proteomes" id="UP000270299">
    <property type="component" value="Unassembled WGS sequence"/>
</dbReference>
<proteinExistence type="predicted"/>
<gene>
    <name evidence="1" type="ORF">D9V29_07545</name>
</gene>
<dbReference type="OrthoDB" id="5183434at2"/>
<evidence type="ECO:0000313" key="2">
    <source>
        <dbReference type="Proteomes" id="UP000270299"/>
    </source>
</evidence>
<comment type="caution">
    <text evidence="1">The sequence shown here is derived from an EMBL/GenBank/DDBJ whole genome shotgun (WGS) entry which is preliminary data.</text>
</comment>
<organism evidence="1 2">
    <name type="scientific">Mycetocola manganoxydans</name>
    <dbReference type="NCBI Taxonomy" id="699879"/>
    <lineage>
        <taxon>Bacteria</taxon>
        <taxon>Bacillati</taxon>
        <taxon>Actinomycetota</taxon>
        <taxon>Actinomycetes</taxon>
        <taxon>Micrococcales</taxon>
        <taxon>Microbacteriaceae</taxon>
        <taxon>Mycetocola</taxon>
    </lineage>
</organism>
<dbReference type="AlphaFoldDB" id="A0A3L6ZV45"/>
<protein>
    <submittedName>
        <fullName evidence="1">DUF4303 domain-containing protein</fullName>
    </submittedName>
</protein>
<sequence>MNWNLETWGDDLTVRLRNALASNFQLLTADLDPADVVGVGAYTDADATNVVAAVHTRDHYRAALERRPQYANYFLWSIGEWDLRFFEHLDEDALQSVNSELLTRSRDASIAPARDVYRTTVWNAVVRALSEVVDNDLDAYFAGAVRAFEPIDADVAEAEIRGWTAQLNGPELMVKYDAWVANPSS</sequence>
<keyword evidence="2" id="KW-1185">Reference proteome</keyword>
<name>A0A3L6ZV45_9MICO</name>
<evidence type="ECO:0000313" key="1">
    <source>
        <dbReference type="EMBL" id="RLP71699.1"/>
    </source>
</evidence>
<dbReference type="EMBL" id="RCUV01000007">
    <property type="protein sequence ID" value="RLP71699.1"/>
    <property type="molecule type" value="Genomic_DNA"/>
</dbReference>
<dbReference type="RefSeq" id="WP_121672719.1">
    <property type="nucleotide sequence ID" value="NZ_BMXM01000001.1"/>
</dbReference>
<accession>A0A3L6ZV45</accession>